<dbReference type="OrthoDB" id="5295771at2759"/>
<dbReference type="AlphaFoldDB" id="A0A8J5QR67"/>
<dbReference type="InterPro" id="IPR002838">
    <property type="entry name" value="AIM24"/>
</dbReference>
<evidence type="ECO:0000313" key="8">
    <source>
        <dbReference type="Proteomes" id="UP000694255"/>
    </source>
</evidence>
<keyword evidence="5 6" id="KW-0496">Mitochondrion</keyword>
<evidence type="ECO:0000256" key="1">
    <source>
        <dbReference type="ARBA" id="ARBA00004173"/>
    </source>
</evidence>
<keyword evidence="8" id="KW-1185">Reference proteome</keyword>
<accession>A0A8J5QR67</accession>
<evidence type="ECO:0000256" key="4">
    <source>
        <dbReference type="ARBA" id="ARBA00022946"/>
    </source>
</evidence>
<dbReference type="PANTHER" id="PTHR36959:SF2">
    <property type="entry name" value="ALTERED INHERITANCE OF MITOCHONDRIA PROTEIN 24, MITOCHONDRIAL"/>
    <property type="match status" value="1"/>
</dbReference>
<keyword evidence="4" id="KW-0809">Transit peptide</keyword>
<dbReference type="PANTHER" id="PTHR36959">
    <property type="entry name" value="ALTERED INHERITANCE OF MITOCHONDRIA PROTEIN 24, MITOCHONDRIAL"/>
    <property type="match status" value="1"/>
</dbReference>
<gene>
    <name evidence="7" type="ORF">J8A68_000458</name>
</gene>
<proteinExistence type="inferred from homology"/>
<dbReference type="GeneID" id="73467259"/>
<organism evidence="7 8">
    <name type="scientific">[Candida] subhashii</name>
    <dbReference type="NCBI Taxonomy" id="561895"/>
    <lineage>
        <taxon>Eukaryota</taxon>
        <taxon>Fungi</taxon>
        <taxon>Dikarya</taxon>
        <taxon>Ascomycota</taxon>
        <taxon>Saccharomycotina</taxon>
        <taxon>Pichiomycetes</taxon>
        <taxon>Debaryomycetaceae</taxon>
        <taxon>Spathaspora</taxon>
    </lineage>
</organism>
<evidence type="ECO:0000256" key="6">
    <source>
        <dbReference type="RuleBase" id="RU363045"/>
    </source>
</evidence>
<dbReference type="Pfam" id="PF01987">
    <property type="entry name" value="AIM24"/>
    <property type="match status" value="1"/>
</dbReference>
<comment type="subcellular location">
    <subcellularLocation>
        <location evidence="1 6">Mitochondrion</location>
    </subcellularLocation>
</comment>
<comment type="similarity">
    <text evidence="2 6">Belongs to the AIM24 family.</text>
</comment>
<name>A0A8J5QR67_9ASCO</name>
<evidence type="ECO:0000256" key="5">
    <source>
        <dbReference type="ARBA" id="ARBA00023128"/>
    </source>
</evidence>
<evidence type="ECO:0000256" key="3">
    <source>
        <dbReference type="ARBA" id="ARBA00013287"/>
    </source>
</evidence>
<protein>
    <recommendedName>
        <fullName evidence="3 6">Altered inheritance of mitochondria protein 24, mitochondrial</fullName>
    </recommendedName>
</protein>
<evidence type="ECO:0000256" key="2">
    <source>
        <dbReference type="ARBA" id="ARBA00009322"/>
    </source>
</evidence>
<comment type="caution">
    <text evidence="7">The sequence shown here is derived from an EMBL/GenBank/DDBJ whole genome shotgun (WGS) entry which is preliminary data.</text>
</comment>
<sequence length="356" mass="40646">MRRYQSTVNQTTNITTGKTIKRTFISRFIKSRNTTIPINEKPLVTGNGPFVELPKFQPIDPNHPNSLLVISIPQASRLTIKNESSIIGINGDFNNLTNESCGEYSSVYSNSAVSVLINGNNRQYSIIDVQEPLEEWIVLNRENVIAWSGFLKPNFSTLLPHQLLYLSIWTFGRGKLVVNGDNELFNVELKQGEEILVNPNSLIAVNNPNIEINILGRGKDAGEETVGTRIGRSVTEWNFPKINLPKYGIMGSIFNSFRSIATRIEQAYLELFEMLGVAKFFRSIRLNSITYNVRKYLYDLGDYVNFKLLKYLINRARNRNPVYFKVKGPAKLLMNNSHYSRNIFTSKELNDIFNKF</sequence>
<reference evidence="7 8" key="1">
    <citation type="journal article" date="2021" name="DNA Res.">
        <title>Genome analysis of Candida subhashii reveals its hybrid nature and dual mitochondrial genome conformations.</title>
        <authorList>
            <person name="Mixao V."/>
            <person name="Hegedusova E."/>
            <person name="Saus E."/>
            <person name="Pryszcz L.P."/>
            <person name="Cillingova A."/>
            <person name="Nosek J."/>
            <person name="Gabaldon T."/>
        </authorList>
    </citation>
    <scope>NUCLEOTIDE SEQUENCE [LARGE SCALE GENOMIC DNA]</scope>
    <source>
        <strain evidence="7 8">CBS 10753</strain>
    </source>
</reference>
<dbReference type="Proteomes" id="UP000694255">
    <property type="component" value="Unassembled WGS sequence"/>
</dbReference>
<dbReference type="RefSeq" id="XP_049266260.1">
    <property type="nucleotide sequence ID" value="XM_049408582.1"/>
</dbReference>
<dbReference type="GO" id="GO:0007007">
    <property type="term" value="P:inner mitochondrial membrane organization"/>
    <property type="evidence" value="ECO:0007669"/>
    <property type="project" value="TreeGrafter"/>
</dbReference>
<evidence type="ECO:0000313" key="7">
    <source>
        <dbReference type="EMBL" id="KAG7666028.1"/>
    </source>
</evidence>
<dbReference type="EMBL" id="JAGSYN010000044">
    <property type="protein sequence ID" value="KAG7666028.1"/>
    <property type="molecule type" value="Genomic_DNA"/>
</dbReference>
<dbReference type="GO" id="GO:0005743">
    <property type="term" value="C:mitochondrial inner membrane"/>
    <property type="evidence" value="ECO:0007669"/>
    <property type="project" value="TreeGrafter"/>
</dbReference>